<name>A0AAE3U675_9BACT</name>
<dbReference type="Proteomes" id="UP001241110">
    <property type="component" value="Unassembled WGS sequence"/>
</dbReference>
<evidence type="ECO:0000313" key="2">
    <source>
        <dbReference type="Proteomes" id="UP001241110"/>
    </source>
</evidence>
<dbReference type="InterPro" id="IPR041662">
    <property type="entry name" value="SusD-like_2"/>
</dbReference>
<dbReference type="SUPFAM" id="SSF48452">
    <property type="entry name" value="TPR-like"/>
    <property type="match status" value="1"/>
</dbReference>
<proteinExistence type="predicted"/>
<dbReference type="Pfam" id="PF12771">
    <property type="entry name" value="SusD-like_2"/>
    <property type="match status" value="1"/>
</dbReference>
<dbReference type="InterPro" id="IPR011990">
    <property type="entry name" value="TPR-like_helical_dom_sf"/>
</dbReference>
<comment type="caution">
    <text evidence="1">The sequence shown here is derived from an EMBL/GenBank/DDBJ whole genome shotgun (WGS) entry which is preliminary data.</text>
</comment>
<dbReference type="EMBL" id="JASJOS010000004">
    <property type="protein sequence ID" value="MDJ1481066.1"/>
    <property type="molecule type" value="Genomic_DNA"/>
</dbReference>
<gene>
    <name evidence="1" type="ORF">QNI16_11275</name>
</gene>
<sequence>MKKFIVISGIFCSLLAFSGCEKELEDKYFNPDKTANVSISGFFTSMLNSDRIRPSYWNVRTFLLPQTAVYSQTSFFSNSTSVYQPSDNYLGQYWRDFYYPSGTGAGMIALYRSMEATYNKLSVEEKASQDVFMNAAKVVLYDQASQMVDLWGDIPFSEAGSLQSSSTIVNPKFDDQVALYNEFISGLESAATFFSTAQVNTNFNRADILLNGNLDKWERYANSLRLRLLMRASSSTESTLNETIAKEKILQILSDPAKYPLIDGTDGYNPANTDVLIRPLTNYTSNLWAALTELSSRNAPDAMLNDIMLPSNDPRIPVMFDKFGVTANNVFTPNTEYKAMPVDFPEETQAKEFSKYSTLDSATFLLNTSLPGIVMTAPEVNFLKAEAYERWGSRANAKSAYETAVSQSVAFYYYLNNLNTSGVKTVAKPDNATITEFVTNSSIAYTSDLTENLSLIATQKWLHFGFLQSIQAWAEYRRTGYPALSFPNEGKLAGYEQPPLRLLYPSNEKTNNAENYKAVQPKDLTTVKIFWDK</sequence>
<reference evidence="1" key="1">
    <citation type="submission" date="2023-05" db="EMBL/GenBank/DDBJ databases">
        <authorList>
            <person name="Zhang X."/>
        </authorList>
    </citation>
    <scope>NUCLEOTIDE SEQUENCE</scope>
    <source>
        <strain evidence="1">YF14B1</strain>
    </source>
</reference>
<organism evidence="1 2">
    <name type="scientific">Xanthocytophaga flava</name>
    <dbReference type="NCBI Taxonomy" id="3048013"/>
    <lineage>
        <taxon>Bacteria</taxon>
        <taxon>Pseudomonadati</taxon>
        <taxon>Bacteroidota</taxon>
        <taxon>Cytophagia</taxon>
        <taxon>Cytophagales</taxon>
        <taxon>Rhodocytophagaceae</taxon>
        <taxon>Xanthocytophaga</taxon>
    </lineage>
</organism>
<protein>
    <submittedName>
        <fullName evidence="1">SusD/RagB family nutrient-binding outer membrane lipoprotein</fullName>
    </submittedName>
</protein>
<dbReference type="PROSITE" id="PS51257">
    <property type="entry name" value="PROKAR_LIPOPROTEIN"/>
    <property type="match status" value="1"/>
</dbReference>
<dbReference type="AlphaFoldDB" id="A0AAE3U675"/>
<evidence type="ECO:0000313" key="1">
    <source>
        <dbReference type="EMBL" id="MDJ1481066.1"/>
    </source>
</evidence>
<dbReference type="RefSeq" id="WP_313978378.1">
    <property type="nucleotide sequence ID" value="NZ_JASJOS010000004.1"/>
</dbReference>
<accession>A0AAE3U675</accession>
<keyword evidence="1" id="KW-0449">Lipoprotein</keyword>
<dbReference type="Gene3D" id="1.25.40.390">
    <property type="match status" value="1"/>
</dbReference>